<dbReference type="RefSeq" id="WP_133514490.1">
    <property type="nucleotide sequence ID" value="NZ_SNWX01000006.1"/>
</dbReference>
<dbReference type="InterPro" id="IPR050882">
    <property type="entry name" value="Prepilin_peptidase/N-MTase"/>
</dbReference>
<dbReference type="GO" id="GO:0008168">
    <property type="term" value="F:methyltransferase activity"/>
    <property type="evidence" value="ECO:0007669"/>
    <property type="project" value="UniProtKB-KW"/>
</dbReference>
<dbReference type="InterPro" id="IPR014032">
    <property type="entry name" value="Peptidase_A24A_bac"/>
</dbReference>
<keyword evidence="4" id="KW-0997">Cell inner membrane</keyword>
<dbReference type="Pfam" id="PF01478">
    <property type="entry name" value="Peptidase_A24"/>
    <property type="match status" value="1"/>
</dbReference>
<feature type="transmembrane region" description="Helical" evidence="10">
    <location>
        <begin position="119"/>
        <end position="137"/>
    </location>
</feature>
<accession>A0A4R6LUW6</accession>
<evidence type="ECO:0000256" key="3">
    <source>
        <dbReference type="ARBA" id="ARBA00022475"/>
    </source>
</evidence>
<keyword evidence="6 10" id="KW-1133">Transmembrane helix</keyword>
<evidence type="ECO:0000256" key="1">
    <source>
        <dbReference type="ARBA" id="ARBA00004429"/>
    </source>
</evidence>
<dbReference type="Pfam" id="PF06750">
    <property type="entry name" value="A24_N_bact"/>
    <property type="match status" value="1"/>
</dbReference>
<keyword evidence="9" id="KW-0511">Multifunctional enzyme</keyword>
<keyword evidence="9 13" id="KW-0808">Transferase</keyword>
<organism evidence="13 14">
    <name type="scientific">Halanaerobium saccharolyticum</name>
    <dbReference type="NCBI Taxonomy" id="43595"/>
    <lineage>
        <taxon>Bacteria</taxon>
        <taxon>Bacillati</taxon>
        <taxon>Bacillota</taxon>
        <taxon>Clostridia</taxon>
        <taxon>Halanaerobiales</taxon>
        <taxon>Halanaerobiaceae</taxon>
        <taxon>Halanaerobium</taxon>
    </lineage>
</organism>
<comment type="catalytic activity">
    <reaction evidence="9">
        <text>Typically cleaves a -Gly-|-Phe- bond to release an N-terminal, basic peptide of 5-8 residues from type IV prepilin, and then N-methylates the new N-terminal amino group, the methyl donor being S-adenosyl-L-methionine.</text>
        <dbReference type="EC" id="3.4.23.43"/>
    </reaction>
</comment>
<feature type="domain" description="Prepilin peptidase A24 N-terminal" evidence="12">
    <location>
        <begin position="7"/>
        <end position="88"/>
    </location>
</feature>
<evidence type="ECO:0000256" key="4">
    <source>
        <dbReference type="ARBA" id="ARBA00022519"/>
    </source>
</evidence>
<dbReference type="GO" id="GO:0006465">
    <property type="term" value="P:signal peptide processing"/>
    <property type="evidence" value="ECO:0007669"/>
    <property type="project" value="TreeGrafter"/>
</dbReference>
<feature type="transmembrane region" description="Helical" evidence="10">
    <location>
        <begin position="223"/>
        <end position="243"/>
    </location>
</feature>
<protein>
    <recommendedName>
        <fullName evidence="9">Prepilin leader peptidase/N-methyltransferase</fullName>
        <ecNumber evidence="9">2.1.1.-</ecNumber>
        <ecNumber evidence="9">3.4.23.43</ecNumber>
    </recommendedName>
</protein>
<feature type="domain" description="Prepilin type IV endopeptidase peptidase" evidence="11">
    <location>
        <begin position="100"/>
        <end position="200"/>
    </location>
</feature>
<evidence type="ECO:0000256" key="9">
    <source>
        <dbReference type="RuleBase" id="RU003794"/>
    </source>
</evidence>
<feature type="transmembrane region" description="Helical" evidence="10">
    <location>
        <begin position="143"/>
        <end position="163"/>
    </location>
</feature>
<keyword evidence="9 13" id="KW-0489">Methyltransferase</keyword>
<sequence>MLFLIFILGLIIGSFLNVVIYRLPEGKSIVYPASHCPNCGHKLSPLELIPVLSYLFLRGECKSCGADISVRYPLIELTTGIIFIINYIYLSDLIILAAGLIFSSLLIVLTIIDFDHQILPDKLTLGGLILGLIFSFFRSDITVIYSLAGILAAGGLLFLIAYLSKGGMGGGDIKMMAMVGSFTGPIIALSSIFLGAVIALIAHLPGIVSGKTGMKTKLPFGPFLALASLILWFWSEELFDLYINLFI</sequence>
<dbReference type="PRINTS" id="PR00864">
    <property type="entry name" value="PREPILNPTASE"/>
</dbReference>
<evidence type="ECO:0000256" key="7">
    <source>
        <dbReference type="ARBA" id="ARBA00023136"/>
    </source>
</evidence>
<comment type="caution">
    <text evidence="13">The sequence shown here is derived from an EMBL/GenBank/DDBJ whole genome shotgun (WGS) entry which is preliminary data.</text>
</comment>
<evidence type="ECO:0000313" key="14">
    <source>
        <dbReference type="Proteomes" id="UP000295064"/>
    </source>
</evidence>
<comment type="function">
    <text evidence="9">Plays an essential role in type IV pili and type II pseudopili formation by proteolytically removing the leader sequence from substrate proteins and subsequently monomethylating the alpha-amino group of the newly exposed N-terminal phenylalanine.</text>
</comment>
<reference evidence="13 14" key="1">
    <citation type="submission" date="2019-03" db="EMBL/GenBank/DDBJ databases">
        <title>Subsurface microbial communities from deep shales in Ohio and West Virginia, USA.</title>
        <authorList>
            <person name="Wrighton K."/>
        </authorList>
    </citation>
    <scope>NUCLEOTIDE SEQUENCE [LARGE SCALE GENOMIC DNA]</scope>
    <source>
        <strain evidence="13 14">MA284_T2</strain>
    </source>
</reference>
<evidence type="ECO:0000256" key="2">
    <source>
        <dbReference type="ARBA" id="ARBA00005801"/>
    </source>
</evidence>
<evidence type="ECO:0000256" key="10">
    <source>
        <dbReference type="SAM" id="Phobius"/>
    </source>
</evidence>
<dbReference type="PANTHER" id="PTHR30487">
    <property type="entry name" value="TYPE 4 PREPILIN-LIKE PROTEINS LEADER PEPTIDE-PROCESSING ENZYME"/>
    <property type="match status" value="1"/>
</dbReference>
<dbReference type="GO" id="GO:0005886">
    <property type="term" value="C:plasma membrane"/>
    <property type="evidence" value="ECO:0007669"/>
    <property type="project" value="UniProtKB-SubCell"/>
</dbReference>
<dbReference type="EMBL" id="SNWX01000006">
    <property type="protein sequence ID" value="TDO92246.1"/>
    <property type="molecule type" value="Genomic_DNA"/>
</dbReference>
<evidence type="ECO:0000313" key="13">
    <source>
        <dbReference type="EMBL" id="TDO92246.1"/>
    </source>
</evidence>
<dbReference type="Gene3D" id="1.20.120.1220">
    <property type="match status" value="1"/>
</dbReference>
<dbReference type="PANTHER" id="PTHR30487:SF0">
    <property type="entry name" value="PREPILIN LEADER PEPTIDASE_N-METHYLTRANSFERASE-RELATED"/>
    <property type="match status" value="1"/>
</dbReference>
<dbReference type="Proteomes" id="UP000295064">
    <property type="component" value="Unassembled WGS sequence"/>
</dbReference>
<dbReference type="EC" id="3.4.23.43" evidence="9"/>
<evidence type="ECO:0000256" key="6">
    <source>
        <dbReference type="ARBA" id="ARBA00022989"/>
    </source>
</evidence>
<feature type="transmembrane region" description="Helical" evidence="10">
    <location>
        <begin position="175"/>
        <end position="203"/>
    </location>
</feature>
<evidence type="ECO:0000259" key="11">
    <source>
        <dbReference type="Pfam" id="PF01478"/>
    </source>
</evidence>
<keyword evidence="5 9" id="KW-0812">Transmembrane</keyword>
<dbReference type="GO" id="GO:0004190">
    <property type="term" value="F:aspartic-type endopeptidase activity"/>
    <property type="evidence" value="ECO:0007669"/>
    <property type="project" value="UniProtKB-EC"/>
</dbReference>
<evidence type="ECO:0000259" key="12">
    <source>
        <dbReference type="Pfam" id="PF06750"/>
    </source>
</evidence>
<keyword evidence="9" id="KW-0378">Hydrolase</keyword>
<feature type="transmembrane region" description="Helical" evidence="10">
    <location>
        <begin position="69"/>
        <end position="88"/>
    </location>
</feature>
<comment type="similarity">
    <text evidence="2 8">Belongs to the peptidase A24 family.</text>
</comment>
<evidence type="ECO:0000256" key="5">
    <source>
        <dbReference type="ARBA" id="ARBA00022692"/>
    </source>
</evidence>
<proteinExistence type="inferred from homology"/>
<dbReference type="EC" id="2.1.1.-" evidence="9"/>
<dbReference type="InterPro" id="IPR010627">
    <property type="entry name" value="Prepilin_pept_A24_N"/>
</dbReference>
<keyword evidence="7 10" id="KW-0472">Membrane</keyword>
<keyword evidence="9" id="KW-0645">Protease</keyword>
<evidence type="ECO:0000256" key="8">
    <source>
        <dbReference type="RuleBase" id="RU003793"/>
    </source>
</evidence>
<feature type="transmembrane region" description="Helical" evidence="10">
    <location>
        <begin position="94"/>
        <end position="112"/>
    </location>
</feature>
<dbReference type="InterPro" id="IPR000045">
    <property type="entry name" value="Prepilin_IV_endopep_pep"/>
</dbReference>
<name>A0A4R6LUW6_9FIRM</name>
<comment type="subcellular location">
    <subcellularLocation>
        <location evidence="1">Cell inner membrane</location>
        <topology evidence="1">Multi-pass membrane protein</topology>
    </subcellularLocation>
    <subcellularLocation>
        <location evidence="9">Cell membrane</location>
        <topology evidence="9">Multi-pass membrane protein</topology>
    </subcellularLocation>
</comment>
<dbReference type="AlphaFoldDB" id="A0A4R6LUW6"/>
<dbReference type="GO" id="GO:0032259">
    <property type="term" value="P:methylation"/>
    <property type="evidence" value="ECO:0007669"/>
    <property type="project" value="UniProtKB-KW"/>
</dbReference>
<dbReference type="OrthoDB" id="9789291at2"/>
<keyword evidence="3" id="KW-1003">Cell membrane</keyword>
<gene>
    <name evidence="13" type="ORF">DFR79_10659</name>
</gene>